<keyword evidence="3 4" id="KW-0349">Heme</keyword>
<accession>A0A7S2AQN0</accession>
<dbReference type="PRINTS" id="PR00463">
    <property type="entry name" value="EP450I"/>
</dbReference>
<evidence type="ECO:0000313" key="6">
    <source>
        <dbReference type="EMBL" id="CAD9374874.1"/>
    </source>
</evidence>
<keyword evidence="5" id="KW-1133">Transmembrane helix</keyword>
<evidence type="ECO:0000256" key="1">
    <source>
        <dbReference type="ARBA" id="ARBA00001971"/>
    </source>
</evidence>
<dbReference type="PROSITE" id="PS00086">
    <property type="entry name" value="CYTOCHROME_P450"/>
    <property type="match status" value="1"/>
</dbReference>
<dbReference type="SUPFAM" id="SSF48264">
    <property type="entry name" value="Cytochrome P450"/>
    <property type="match status" value="1"/>
</dbReference>
<comment type="similarity">
    <text evidence="2 4">Belongs to the cytochrome P450 family.</text>
</comment>
<keyword evidence="3 4" id="KW-0408">Iron</keyword>
<keyword evidence="4" id="KW-0560">Oxidoreductase</keyword>
<dbReference type="PANTHER" id="PTHR24305:SF166">
    <property type="entry name" value="CYTOCHROME P450 12A4, MITOCHONDRIAL-RELATED"/>
    <property type="match status" value="1"/>
</dbReference>
<keyword evidence="5" id="KW-0472">Membrane</keyword>
<dbReference type="GO" id="GO:0005506">
    <property type="term" value="F:iron ion binding"/>
    <property type="evidence" value="ECO:0007669"/>
    <property type="project" value="InterPro"/>
</dbReference>
<sequence>MSPWDYVKLVAGVGGGAYILQWWISVVDRVDGFWTPFVLTITLTIAAASVVMGIASLVSKDNDDIPSVPGALPFLGNVGIYRDVERFTSNVEAAAKRYENDKGFTSIRLPSLNPFGRRVVLVNNKDAIQQMLTRRPTTFERPQLLVDVMHGMLGFSKDLSVFTSGGFADWGRARRITSPSFNHTNVATMKPQCFEVAASLVQRWLEAAKHYATGDVVDALEDFNLFTFSVVAQVGFGLPFDALSSDSTLQDTREGAPKPLSTLLPDLKETTKHQGDWTLNPLLQVLDPLFSKTKLNETLIKRDRVRDYLDELIEFEKKQLEEGGHSKSLLSKLSDPATKLTAEEVISNFTTYFFAGVDTTAVGLSWSICYAALDQSLQRKLAEEADAAGVTAWIRARLLGSKQQDLPFSDVGIATLLSNSSKNPLKLARGVFLEALRLHPPASQLGADVGADGAELMGYRFEPGTLMFQMLRNQMCSERNNVKEPASFSPERWCEDSPDKIDDAFLSALMFGGGPRICPGRHLSVLEASIVLSCIFSHLEVHNVSGGAALPEEVTRFTMQPEMALVRVSRRIN</sequence>
<evidence type="ECO:0000256" key="3">
    <source>
        <dbReference type="PIRSR" id="PIRSR602401-1"/>
    </source>
</evidence>
<comment type="cofactor">
    <cofactor evidence="1 3">
        <name>heme</name>
        <dbReference type="ChEBI" id="CHEBI:30413"/>
    </cofactor>
</comment>
<evidence type="ECO:0008006" key="7">
    <source>
        <dbReference type="Google" id="ProtNLM"/>
    </source>
</evidence>
<dbReference type="EMBL" id="HBGR01004794">
    <property type="protein sequence ID" value="CAD9374874.1"/>
    <property type="molecule type" value="Transcribed_RNA"/>
</dbReference>
<dbReference type="Pfam" id="PF00067">
    <property type="entry name" value="p450"/>
    <property type="match status" value="1"/>
</dbReference>
<proteinExistence type="inferred from homology"/>
<dbReference type="AlphaFoldDB" id="A0A7S2AQN0"/>
<dbReference type="InterPro" id="IPR002401">
    <property type="entry name" value="Cyt_P450_E_grp-I"/>
</dbReference>
<reference evidence="6" key="1">
    <citation type="submission" date="2021-01" db="EMBL/GenBank/DDBJ databases">
        <authorList>
            <person name="Corre E."/>
            <person name="Pelletier E."/>
            <person name="Niang G."/>
            <person name="Scheremetjew M."/>
            <person name="Finn R."/>
            <person name="Kale V."/>
            <person name="Holt S."/>
            <person name="Cochrane G."/>
            <person name="Meng A."/>
            <person name="Brown T."/>
            <person name="Cohen L."/>
        </authorList>
    </citation>
    <scope>NUCLEOTIDE SEQUENCE</scope>
    <source>
        <strain evidence="6">RCC733</strain>
    </source>
</reference>
<feature type="transmembrane region" description="Helical" evidence="5">
    <location>
        <begin position="6"/>
        <end position="25"/>
    </location>
</feature>
<evidence type="ECO:0000256" key="5">
    <source>
        <dbReference type="SAM" id="Phobius"/>
    </source>
</evidence>
<evidence type="ECO:0000256" key="2">
    <source>
        <dbReference type="ARBA" id="ARBA00010617"/>
    </source>
</evidence>
<dbReference type="InterPro" id="IPR036396">
    <property type="entry name" value="Cyt_P450_sf"/>
</dbReference>
<protein>
    <recommendedName>
        <fullName evidence="7">Cytochrome P450</fullName>
    </recommendedName>
</protein>
<organism evidence="6">
    <name type="scientific">Pycnococcus provasolii</name>
    <dbReference type="NCBI Taxonomy" id="41880"/>
    <lineage>
        <taxon>Eukaryota</taxon>
        <taxon>Viridiplantae</taxon>
        <taxon>Chlorophyta</taxon>
        <taxon>Pseudoscourfieldiophyceae</taxon>
        <taxon>Pseudoscourfieldiales</taxon>
        <taxon>Pycnococcaceae</taxon>
        <taxon>Pycnococcus</taxon>
    </lineage>
</organism>
<dbReference type="GO" id="GO:0020037">
    <property type="term" value="F:heme binding"/>
    <property type="evidence" value="ECO:0007669"/>
    <property type="project" value="InterPro"/>
</dbReference>
<keyword evidence="5" id="KW-0812">Transmembrane</keyword>
<name>A0A7S2AQN0_9CHLO</name>
<keyword evidence="4" id="KW-0503">Monooxygenase</keyword>
<dbReference type="Gene3D" id="1.10.630.10">
    <property type="entry name" value="Cytochrome P450"/>
    <property type="match status" value="1"/>
</dbReference>
<dbReference type="InterPro" id="IPR050121">
    <property type="entry name" value="Cytochrome_P450_monoxygenase"/>
</dbReference>
<dbReference type="InterPro" id="IPR017972">
    <property type="entry name" value="Cyt_P450_CS"/>
</dbReference>
<dbReference type="GO" id="GO:0004497">
    <property type="term" value="F:monooxygenase activity"/>
    <property type="evidence" value="ECO:0007669"/>
    <property type="project" value="UniProtKB-KW"/>
</dbReference>
<gene>
    <name evidence="6" type="ORF">PPRO1471_LOCUS3216</name>
</gene>
<feature type="transmembrane region" description="Helical" evidence="5">
    <location>
        <begin position="37"/>
        <end position="58"/>
    </location>
</feature>
<evidence type="ECO:0000256" key="4">
    <source>
        <dbReference type="RuleBase" id="RU000461"/>
    </source>
</evidence>
<dbReference type="InterPro" id="IPR001128">
    <property type="entry name" value="Cyt_P450"/>
</dbReference>
<keyword evidence="3 4" id="KW-0479">Metal-binding</keyword>
<dbReference type="GO" id="GO:0016705">
    <property type="term" value="F:oxidoreductase activity, acting on paired donors, with incorporation or reduction of molecular oxygen"/>
    <property type="evidence" value="ECO:0007669"/>
    <property type="project" value="InterPro"/>
</dbReference>
<dbReference type="PANTHER" id="PTHR24305">
    <property type="entry name" value="CYTOCHROME P450"/>
    <property type="match status" value="1"/>
</dbReference>
<feature type="binding site" description="axial binding residue" evidence="3">
    <location>
        <position position="518"/>
    </location>
    <ligand>
        <name>heme</name>
        <dbReference type="ChEBI" id="CHEBI:30413"/>
    </ligand>
    <ligandPart>
        <name>Fe</name>
        <dbReference type="ChEBI" id="CHEBI:18248"/>
    </ligandPart>
</feature>
<dbReference type="PRINTS" id="PR00385">
    <property type="entry name" value="P450"/>
</dbReference>